<reference evidence="3 4" key="1">
    <citation type="journal article" date="2011" name="Stand. Genomic Sci.">
        <title>Complete genome sequence of Treponema succinifaciens type strain (6091).</title>
        <authorList>
            <person name="Han C."/>
            <person name="Gronow S."/>
            <person name="Teshima H."/>
            <person name="Lapidus A."/>
            <person name="Nolan M."/>
            <person name="Lucas S."/>
            <person name="Hammon N."/>
            <person name="Deshpande S."/>
            <person name="Cheng J.F."/>
            <person name="Zeytun A."/>
            <person name="Tapia R."/>
            <person name="Goodwin L."/>
            <person name="Pitluck S."/>
            <person name="Liolios K."/>
            <person name="Pagani I."/>
            <person name="Ivanova N."/>
            <person name="Mavromatis K."/>
            <person name="Mikhailova N."/>
            <person name="Huntemann M."/>
            <person name="Pati A."/>
            <person name="Chen A."/>
            <person name="Palaniappan K."/>
            <person name="Land M."/>
            <person name="Hauser L."/>
            <person name="Brambilla E.M."/>
            <person name="Rohde M."/>
            <person name="Goker M."/>
            <person name="Woyke T."/>
            <person name="Bristow J."/>
            <person name="Eisen J.A."/>
            <person name="Markowitz V."/>
            <person name="Hugenholtz P."/>
            <person name="Kyrpides N.C."/>
            <person name="Klenk H.P."/>
            <person name="Detter J.C."/>
        </authorList>
    </citation>
    <scope>NUCLEOTIDE SEQUENCE [LARGE SCALE GENOMIC DNA]</scope>
    <source>
        <strain evidence="4">ATCC 33096 / DSM 2489 / 6091</strain>
    </source>
</reference>
<evidence type="ECO:0000259" key="2">
    <source>
        <dbReference type="Pfam" id="PF00582"/>
    </source>
</evidence>
<keyword evidence="4" id="KW-1185">Reference proteome</keyword>
<name>F2NVS9_TRES6</name>
<evidence type="ECO:0000313" key="4">
    <source>
        <dbReference type="Proteomes" id="UP000006852"/>
    </source>
</evidence>
<reference evidence="4" key="2">
    <citation type="submission" date="2011-04" db="EMBL/GenBank/DDBJ databases">
        <title>The complete genome of chromosome of Treponema succinifaciens DSM 2489.</title>
        <authorList>
            <person name="Lucas S."/>
            <person name="Copeland A."/>
            <person name="Lapidus A."/>
            <person name="Bruce D."/>
            <person name="Goodwin L."/>
            <person name="Pitluck S."/>
            <person name="Peters L."/>
            <person name="Kyrpides N."/>
            <person name="Mavromatis K."/>
            <person name="Ivanova N."/>
            <person name="Ovchinnikova G."/>
            <person name="Teshima H."/>
            <person name="Detter J.C."/>
            <person name="Tapia R."/>
            <person name="Han C."/>
            <person name="Land M."/>
            <person name="Hauser L."/>
            <person name="Markowitz V."/>
            <person name="Cheng J.-F."/>
            <person name="Hugenholtz P."/>
            <person name="Woyke T."/>
            <person name="Wu D."/>
            <person name="Gronow S."/>
            <person name="Wellnitz S."/>
            <person name="Brambilla E."/>
            <person name="Klenk H.-P."/>
            <person name="Eisen J.A."/>
        </authorList>
    </citation>
    <scope>NUCLEOTIDE SEQUENCE [LARGE SCALE GENOMIC DNA]</scope>
    <source>
        <strain evidence="4">ATCC 33096 / DSM 2489 / 6091</strain>
    </source>
</reference>
<evidence type="ECO:0000313" key="3">
    <source>
        <dbReference type="EMBL" id="AEB14516.1"/>
    </source>
</evidence>
<dbReference type="eggNOG" id="COG0589">
    <property type="taxonomic scope" value="Bacteria"/>
</dbReference>
<dbReference type="GeneID" id="302998775"/>
<dbReference type="OrthoDB" id="359872at2"/>
<dbReference type="Proteomes" id="UP000006852">
    <property type="component" value="Chromosome"/>
</dbReference>
<feature type="domain" description="UspA" evidence="2">
    <location>
        <begin position="6"/>
        <end position="154"/>
    </location>
</feature>
<dbReference type="Gene3D" id="3.40.50.620">
    <property type="entry name" value="HUPs"/>
    <property type="match status" value="1"/>
</dbReference>
<dbReference type="Pfam" id="PF00582">
    <property type="entry name" value="Usp"/>
    <property type="match status" value="1"/>
</dbReference>
<dbReference type="AlphaFoldDB" id="F2NVS9"/>
<gene>
    <name evidence="3" type="ordered locus">Tresu_1617</name>
</gene>
<dbReference type="InterPro" id="IPR014729">
    <property type="entry name" value="Rossmann-like_a/b/a_fold"/>
</dbReference>
<evidence type="ECO:0000256" key="1">
    <source>
        <dbReference type="ARBA" id="ARBA00008791"/>
    </source>
</evidence>
<protein>
    <submittedName>
        <fullName evidence="3">UspA domain-containing protein</fullName>
    </submittedName>
</protein>
<dbReference type="KEGG" id="tsu:Tresu_1617"/>
<dbReference type="STRING" id="869209.Tresu_1617"/>
<proteinExistence type="inferred from homology"/>
<dbReference type="CDD" id="cd00293">
    <property type="entry name" value="USP-like"/>
    <property type="match status" value="1"/>
</dbReference>
<dbReference type="PANTHER" id="PTHR46268">
    <property type="entry name" value="STRESS RESPONSE PROTEIN NHAX"/>
    <property type="match status" value="1"/>
</dbReference>
<dbReference type="InterPro" id="IPR006016">
    <property type="entry name" value="UspA"/>
</dbReference>
<dbReference type="RefSeq" id="WP_013701797.1">
    <property type="nucleotide sequence ID" value="NC_015385.1"/>
</dbReference>
<sequence length="165" mass="18200">MIKPLFQRVVVGYNGSRSSLHTVLYAILMAKVYKCAVKVVSVVDIASIKYLTLQKFMVSQEGESIAKSLESDSEKNLDYVTDLAKSKGVKIETEIRKGAVWSEIITAADEFKADLILLGGAKNLDHLSSLSRDVISSQDSEIIGSAHCSVMVVREPYVEQKFKLV</sequence>
<accession>F2NVS9</accession>
<dbReference type="PANTHER" id="PTHR46268:SF6">
    <property type="entry name" value="UNIVERSAL STRESS PROTEIN UP12"/>
    <property type="match status" value="1"/>
</dbReference>
<comment type="similarity">
    <text evidence="1">Belongs to the universal stress protein A family.</text>
</comment>
<dbReference type="EMBL" id="CP002631">
    <property type="protein sequence ID" value="AEB14516.1"/>
    <property type="molecule type" value="Genomic_DNA"/>
</dbReference>
<organism evidence="3 4">
    <name type="scientific">Treponema succinifaciens (strain ATCC 33096 / DSM 2489 / 6091)</name>
    <dbReference type="NCBI Taxonomy" id="869209"/>
    <lineage>
        <taxon>Bacteria</taxon>
        <taxon>Pseudomonadati</taxon>
        <taxon>Spirochaetota</taxon>
        <taxon>Spirochaetia</taxon>
        <taxon>Spirochaetales</taxon>
        <taxon>Treponemataceae</taxon>
        <taxon>Treponema</taxon>
    </lineage>
</organism>
<dbReference type="HOGENOM" id="CLU_049301_16_5_12"/>
<dbReference type="SUPFAM" id="SSF52402">
    <property type="entry name" value="Adenine nucleotide alpha hydrolases-like"/>
    <property type="match status" value="1"/>
</dbReference>